<dbReference type="EMBL" id="FNBT01000004">
    <property type="protein sequence ID" value="SDF54488.1"/>
    <property type="molecule type" value="Genomic_DNA"/>
</dbReference>
<dbReference type="Proteomes" id="UP000199406">
    <property type="component" value="Unassembled WGS sequence"/>
</dbReference>
<name>A0A1G7LY45_9ACTN</name>
<feature type="domain" description="DUF559" evidence="1">
    <location>
        <begin position="205"/>
        <end position="291"/>
    </location>
</feature>
<reference evidence="3" key="1">
    <citation type="submission" date="2016-10" db="EMBL/GenBank/DDBJ databases">
        <authorList>
            <person name="Varghese N."/>
            <person name="Submissions S."/>
        </authorList>
    </citation>
    <scope>NUCLEOTIDE SEQUENCE [LARGE SCALE GENOMIC DNA]</scope>
    <source>
        <strain evidence="3">DSM 44268</strain>
    </source>
</reference>
<sequence>MARDPARLIGEAGWAAVPELLTHVSRRTLTDWVAAGKLVRLRPGVLALPGTAADWRTRLASALHRREAVASHVTALALWELIEHPPGPVHITVGLQGSGRGPAGVMVHRAAGAWADRRRVDGLAVSSPERAVLEAWGSGGPGGMAAIRAAAIGGVRRRICSPRELRHELSRSPALRGRGELAHLVDLLIGGCQSELEIWGCLHVLRTPGMPTFVQQRRVSIGSETFALDAACEESMLAVEMDGAAWHGTRAQREADIRRDALVATVGWQTLRFSFARLTRSPEACRREIVAVHTARLRLLRRGAEQ</sequence>
<evidence type="ECO:0000259" key="1">
    <source>
        <dbReference type="Pfam" id="PF04480"/>
    </source>
</evidence>
<dbReference type="AlphaFoldDB" id="A0A1G7LY45"/>
<dbReference type="STRING" id="1550231.SAMN05660662_2582"/>
<evidence type="ECO:0000313" key="3">
    <source>
        <dbReference type="Proteomes" id="UP000199406"/>
    </source>
</evidence>
<dbReference type="SUPFAM" id="SSF52980">
    <property type="entry name" value="Restriction endonuclease-like"/>
    <property type="match status" value="1"/>
</dbReference>
<dbReference type="InterPro" id="IPR011335">
    <property type="entry name" value="Restrct_endonuc-II-like"/>
</dbReference>
<dbReference type="OrthoDB" id="5243722at2"/>
<protein>
    <recommendedName>
        <fullName evidence="1">DUF559 domain-containing protein</fullName>
    </recommendedName>
</protein>
<proteinExistence type="predicted"/>
<dbReference type="Gene3D" id="3.40.960.10">
    <property type="entry name" value="VSR Endonuclease"/>
    <property type="match status" value="1"/>
</dbReference>
<dbReference type="InterPro" id="IPR007569">
    <property type="entry name" value="DUF559"/>
</dbReference>
<keyword evidence="3" id="KW-1185">Reference proteome</keyword>
<organism evidence="2 3">
    <name type="scientific">Blastococcus aurantiacus</name>
    <dbReference type="NCBI Taxonomy" id="1550231"/>
    <lineage>
        <taxon>Bacteria</taxon>
        <taxon>Bacillati</taxon>
        <taxon>Actinomycetota</taxon>
        <taxon>Actinomycetes</taxon>
        <taxon>Geodermatophilales</taxon>
        <taxon>Geodermatophilaceae</taxon>
        <taxon>Blastococcus</taxon>
    </lineage>
</organism>
<accession>A0A1G7LY45</accession>
<dbReference type="Pfam" id="PF04480">
    <property type="entry name" value="DUF559"/>
    <property type="match status" value="1"/>
</dbReference>
<gene>
    <name evidence="2" type="ORF">SAMN05660662_2582</name>
</gene>
<evidence type="ECO:0000313" key="2">
    <source>
        <dbReference type="EMBL" id="SDF54488.1"/>
    </source>
</evidence>
<dbReference type="RefSeq" id="WP_091766954.1">
    <property type="nucleotide sequence ID" value="NZ_FNBT01000004.1"/>
</dbReference>